<keyword evidence="1" id="KW-0472">Membrane</keyword>
<evidence type="ECO:0000256" key="1">
    <source>
        <dbReference type="SAM" id="Phobius"/>
    </source>
</evidence>
<gene>
    <name evidence="2" type="primary">042R</name>
    <name evidence="2" type="ORF">IIV31_042R</name>
</gene>
<accession>A0A068QLP0</accession>
<evidence type="ECO:0000313" key="2">
    <source>
        <dbReference type="EMBL" id="CCV02414.1"/>
    </source>
</evidence>
<dbReference type="RefSeq" id="YP_009046656.1">
    <property type="nucleotide sequence ID" value="NC_024451.1"/>
</dbReference>
<reference evidence="2 3" key="1">
    <citation type="journal article" date="2014" name="J. Gen. Virol.">
        <title>Genome sequence of a crustacean iridovirus, IIV31, isolated from the pill bug, Armadillidium vulgare.</title>
        <authorList>
            <person name="Piegu B."/>
            <person name="Guizard S."/>
            <person name="Yeping T."/>
            <person name="Cruaud C."/>
            <person name="Asgari S."/>
            <person name="Bideshi D.K."/>
            <person name="Federici B.A."/>
            <person name="Bigot Y."/>
        </authorList>
    </citation>
    <scope>NUCLEOTIDE SEQUENCE [LARGE SCALE GENOMIC DNA]</scope>
</reference>
<dbReference type="EMBL" id="HF920637">
    <property type="protein sequence ID" value="CCV02414.1"/>
    <property type="molecule type" value="Genomic_DNA"/>
</dbReference>
<dbReference type="OrthoDB" id="37723at10239"/>
<dbReference type="KEGG" id="vg:19738626"/>
<dbReference type="GeneID" id="19738626"/>
<proteinExistence type="predicted"/>
<dbReference type="Proteomes" id="UP000114278">
    <property type="component" value="Segment"/>
</dbReference>
<protein>
    <submittedName>
        <fullName evidence="2">Uncharacterized protein</fullName>
    </submittedName>
</protein>
<name>A0A068QLP0_9VIRU</name>
<keyword evidence="3" id="KW-1185">Reference proteome</keyword>
<keyword evidence="1" id="KW-0812">Transmembrane</keyword>
<feature type="transmembrane region" description="Helical" evidence="1">
    <location>
        <begin position="6"/>
        <end position="22"/>
    </location>
</feature>
<keyword evidence="1" id="KW-1133">Transmembrane helix</keyword>
<evidence type="ECO:0000313" key="3">
    <source>
        <dbReference type="Proteomes" id="UP000114278"/>
    </source>
</evidence>
<organism evidence="2 3">
    <name type="scientific">Armadillidium vulgare iridescent virus</name>
    <dbReference type="NCBI Taxonomy" id="72201"/>
    <lineage>
        <taxon>Viruses</taxon>
        <taxon>Varidnaviria</taxon>
        <taxon>Bamfordvirae</taxon>
        <taxon>Nucleocytoviricota</taxon>
        <taxon>Megaviricetes</taxon>
        <taxon>Pimascovirales</taxon>
        <taxon>Pimascovirales incertae sedis</taxon>
        <taxon>Iridoviridae</taxon>
        <taxon>Betairidovirinae</taxon>
        <taxon>Iridovirus</taxon>
        <taxon>Iridovirus armadillidium1</taxon>
        <taxon>Invertebrate iridescent virus 31</taxon>
    </lineage>
</organism>
<sequence>MNPSLFVVTIVVISVIFLIMFLREFVKEKCKEAIPTAIKDVVKKAVFEKIKRSNPNIKFARASELVDKYSSGITNCLLVKQFPSLSELIDVASAKDKNTSPCIRSALNLVVMKYWAEELISNTEENFLQTMECINNLPLNENTLTRFTIRAAECAGERNPLIPDIFGAPFH</sequence>